<dbReference type="InterPro" id="IPR044878">
    <property type="entry name" value="UbiA_sf"/>
</dbReference>
<dbReference type="GO" id="GO:0008412">
    <property type="term" value="F:4-hydroxybenzoate polyprenyltransferase activity"/>
    <property type="evidence" value="ECO:0007669"/>
    <property type="project" value="TreeGrafter"/>
</dbReference>
<keyword evidence="7 9" id="KW-1133">Transmembrane helix</keyword>
<evidence type="ECO:0000256" key="6">
    <source>
        <dbReference type="ARBA" id="ARBA00022692"/>
    </source>
</evidence>
<feature type="transmembrane region" description="Helical" evidence="9">
    <location>
        <begin position="98"/>
        <end position="119"/>
    </location>
</feature>
<dbReference type="PROSITE" id="PS00943">
    <property type="entry name" value="UBIA"/>
    <property type="match status" value="1"/>
</dbReference>
<feature type="transmembrane region" description="Helical" evidence="9">
    <location>
        <begin position="333"/>
        <end position="354"/>
    </location>
</feature>
<name>A0AAE0K6Z9_9PEZI</name>
<dbReference type="Proteomes" id="UP001287356">
    <property type="component" value="Unassembled WGS sequence"/>
</dbReference>
<dbReference type="Pfam" id="PF01040">
    <property type="entry name" value="UbiA"/>
    <property type="match status" value="2"/>
</dbReference>
<reference evidence="10" key="1">
    <citation type="journal article" date="2023" name="Mol. Phylogenet. Evol.">
        <title>Genome-scale phylogeny and comparative genomics of the fungal order Sordariales.</title>
        <authorList>
            <person name="Hensen N."/>
            <person name="Bonometti L."/>
            <person name="Westerberg I."/>
            <person name="Brannstrom I.O."/>
            <person name="Guillou S."/>
            <person name="Cros-Aarteil S."/>
            <person name="Calhoun S."/>
            <person name="Haridas S."/>
            <person name="Kuo A."/>
            <person name="Mondo S."/>
            <person name="Pangilinan J."/>
            <person name="Riley R."/>
            <person name="LaButti K."/>
            <person name="Andreopoulos B."/>
            <person name="Lipzen A."/>
            <person name="Chen C."/>
            <person name="Yan M."/>
            <person name="Daum C."/>
            <person name="Ng V."/>
            <person name="Clum A."/>
            <person name="Steindorff A."/>
            <person name="Ohm R.A."/>
            <person name="Martin F."/>
            <person name="Silar P."/>
            <person name="Natvig D.O."/>
            <person name="Lalanne C."/>
            <person name="Gautier V."/>
            <person name="Ament-Velasquez S.L."/>
            <person name="Kruys A."/>
            <person name="Hutchinson M.I."/>
            <person name="Powell A.J."/>
            <person name="Barry K."/>
            <person name="Miller A.N."/>
            <person name="Grigoriev I.V."/>
            <person name="Debuchy R."/>
            <person name="Gladieux P."/>
            <person name="Hiltunen Thoren M."/>
            <person name="Johannesson H."/>
        </authorList>
    </citation>
    <scope>NUCLEOTIDE SEQUENCE</scope>
    <source>
        <strain evidence="10">CBS 958.72</strain>
    </source>
</reference>
<dbReference type="PANTHER" id="PTHR11048">
    <property type="entry name" value="PRENYLTRANSFERASES"/>
    <property type="match status" value="1"/>
</dbReference>
<accession>A0AAE0K6Z9</accession>
<evidence type="ECO:0000313" key="10">
    <source>
        <dbReference type="EMBL" id="KAK3370757.1"/>
    </source>
</evidence>
<organism evidence="10 11">
    <name type="scientific">Lasiosphaeria ovina</name>
    <dbReference type="NCBI Taxonomy" id="92902"/>
    <lineage>
        <taxon>Eukaryota</taxon>
        <taxon>Fungi</taxon>
        <taxon>Dikarya</taxon>
        <taxon>Ascomycota</taxon>
        <taxon>Pezizomycotina</taxon>
        <taxon>Sordariomycetes</taxon>
        <taxon>Sordariomycetidae</taxon>
        <taxon>Sordariales</taxon>
        <taxon>Lasiosphaeriaceae</taxon>
        <taxon>Lasiosphaeria</taxon>
    </lineage>
</organism>
<comment type="pathway">
    <text evidence="3">Secondary metabolite biosynthesis; terpenoid biosynthesis.</text>
</comment>
<comment type="cofactor">
    <cofactor evidence="1">
        <name>Mg(2+)</name>
        <dbReference type="ChEBI" id="CHEBI:18420"/>
    </cofactor>
</comment>
<dbReference type="CDD" id="cd13959">
    <property type="entry name" value="PT_UbiA_COQ2"/>
    <property type="match status" value="1"/>
</dbReference>
<dbReference type="EMBL" id="JAULSN010000005">
    <property type="protein sequence ID" value="KAK3370757.1"/>
    <property type="molecule type" value="Genomic_DNA"/>
</dbReference>
<evidence type="ECO:0000256" key="4">
    <source>
        <dbReference type="ARBA" id="ARBA00005985"/>
    </source>
</evidence>
<evidence type="ECO:0000256" key="7">
    <source>
        <dbReference type="ARBA" id="ARBA00022989"/>
    </source>
</evidence>
<dbReference type="InterPro" id="IPR030470">
    <property type="entry name" value="UbiA_prenylTrfase_CS"/>
</dbReference>
<gene>
    <name evidence="10" type="ORF">B0T24DRAFT_705201</name>
</gene>
<dbReference type="InterPro" id="IPR039653">
    <property type="entry name" value="Prenyltransferase"/>
</dbReference>
<dbReference type="GO" id="GO:0005743">
    <property type="term" value="C:mitochondrial inner membrane"/>
    <property type="evidence" value="ECO:0007669"/>
    <property type="project" value="TreeGrafter"/>
</dbReference>
<evidence type="ECO:0000256" key="5">
    <source>
        <dbReference type="ARBA" id="ARBA00022679"/>
    </source>
</evidence>
<dbReference type="FunFam" id="1.20.120.1780:FF:000001">
    <property type="entry name" value="4-hydroxybenzoate octaprenyltransferase"/>
    <property type="match status" value="1"/>
</dbReference>
<dbReference type="Gene3D" id="1.10.357.140">
    <property type="entry name" value="UbiA prenyltransferase"/>
    <property type="match status" value="1"/>
</dbReference>
<comment type="caution">
    <text evidence="10">The sequence shown here is derived from an EMBL/GenBank/DDBJ whole genome shotgun (WGS) entry which is preliminary data.</text>
</comment>
<proteinExistence type="inferred from homology"/>
<feature type="transmembrane region" description="Helical" evidence="9">
    <location>
        <begin position="308"/>
        <end position="327"/>
    </location>
</feature>
<comment type="subcellular location">
    <subcellularLocation>
        <location evidence="2">Membrane</location>
        <topology evidence="2">Multi-pass membrane protein</topology>
    </subcellularLocation>
</comment>
<dbReference type="PANTHER" id="PTHR11048:SF39">
    <property type="entry name" value="POLYPRENYL TRANSFERASE AUSN"/>
    <property type="match status" value="1"/>
</dbReference>
<feature type="transmembrane region" description="Helical" evidence="9">
    <location>
        <begin position="196"/>
        <end position="218"/>
    </location>
</feature>
<keyword evidence="5" id="KW-0808">Transferase</keyword>
<evidence type="ECO:0000256" key="1">
    <source>
        <dbReference type="ARBA" id="ARBA00001946"/>
    </source>
</evidence>
<dbReference type="InterPro" id="IPR000537">
    <property type="entry name" value="UbiA_prenyltransferase"/>
</dbReference>
<evidence type="ECO:0000256" key="2">
    <source>
        <dbReference type="ARBA" id="ARBA00004141"/>
    </source>
</evidence>
<feature type="transmembrane region" description="Helical" evidence="9">
    <location>
        <begin position="71"/>
        <end position="91"/>
    </location>
</feature>
<dbReference type="GO" id="GO:0006744">
    <property type="term" value="P:ubiquinone biosynthetic process"/>
    <property type="evidence" value="ECO:0007669"/>
    <property type="project" value="TreeGrafter"/>
</dbReference>
<evidence type="ECO:0000256" key="8">
    <source>
        <dbReference type="ARBA" id="ARBA00023136"/>
    </source>
</evidence>
<dbReference type="AlphaFoldDB" id="A0AAE0K6Z9"/>
<keyword evidence="11" id="KW-1185">Reference proteome</keyword>
<feature type="transmembrane region" description="Helical" evidence="9">
    <location>
        <begin position="366"/>
        <end position="389"/>
    </location>
</feature>
<dbReference type="Gene3D" id="1.20.120.1780">
    <property type="entry name" value="UbiA prenyltransferase"/>
    <property type="match status" value="1"/>
</dbReference>
<keyword evidence="8 9" id="KW-0472">Membrane</keyword>
<evidence type="ECO:0000256" key="3">
    <source>
        <dbReference type="ARBA" id="ARBA00004721"/>
    </source>
</evidence>
<feature type="transmembrane region" description="Helical" evidence="9">
    <location>
        <begin position="257"/>
        <end position="277"/>
    </location>
</feature>
<evidence type="ECO:0000256" key="9">
    <source>
        <dbReference type="SAM" id="Phobius"/>
    </source>
</evidence>
<feature type="transmembrane region" description="Helical" evidence="9">
    <location>
        <begin position="148"/>
        <end position="167"/>
    </location>
</feature>
<keyword evidence="6 9" id="KW-0812">Transmembrane</keyword>
<evidence type="ECO:0000313" key="11">
    <source>
        <dbReference type="Proteomes" id="UP001287356"/>
    </source>
</evidence>
<comment type="similarity">
    <text evidence="4">Belongs to the UbiA prenyltransferase family.</text>
</comment>
<sequence>MGHPSPRTVAAARAEEAVSSMLLSSEKGSGSASLDGALAQQYGGKHVGGWVSRLPASWVPYVQLTRLSPPAALALIYFPHFFGVLLAAILCGSPVTAVLRACAVLLVGSFFFSNAAHAWNDLVDAPLDAAVARTRARPIPRGAISPRAAFVFTATQAVGAAAVLLLFPDPAGAACYTLPNILATAYYPWAKRHTHFAQLVLGACLAWGVVVGCVAMGYEPFAAPPVFALRLPAGRPSARASTPTVAVWAASLLGADVQLGVSVLCLWVACVLWSAIYDTIYAHQDVKDDTALGLKSLAVLFRRRTKPVLWLALAAMVGLLAACGVSAAMAVPYYIVALGGCALSLGAMVAMVDLADPASCWWWFRYGFWGAGLSIAGGLLSEYLVRIAWGW</sequence>
<reference evidence="10" key="2">
    <citation type="submission" date="2023-06" db="EMBL/GenBank/DDBJ databases">
        <authorList>
            <consortium name="Lawrence Berkeley National Laboratory"/>
            <person name="Haridas S."/>
            <person name="Hensen N."/>
            <person name="Bonometti L."/>
            <person name="Westerberg I."/>
            <person name="Brannstrom I.O."/>
            <person name="Guillou S."/>
            <person name="Cros-Aarteil S."/>
            <person name="Calhoun S."/>
            <person name="Kuo A."/>
            <person name="Mondo S."/>
            <person name="Pangilinan J."/>
            <person name="Riley R."/>
            <person name="Labutti K."/>
            <person name="Andreopoulos B."/>
            <person name="Lipzen A."/>
            <person name="Chen C."/>
            <person name="Yanf M."/>
            <person name="Daum C."/>
            <person name="Ng V."/>
            <person name="Clum A."/>
            <person name="Steindorff A."/>
            <person name="Ohm R."/>
            <person name="Martin F."/>
            <person name="Silar P."/>
            <person name="Natvig D."/>
            <person name="Lalanne C."/>
            <person name="Gautier V."/>
            <person name="Ament-Velasquez S.L."/>
            <person name="Kruys A."/>
            <person name="Hutchinson M.I."/>
            <person name="Powell A.J."/>
            <person name="Barry K."/>
            <person name="Miller A.N."/>
            <person name="Grigoriev I.V."/>
            <person name="Debuchy R."/>
            <person name="Gladieux P."/>
            <person name="Thoren M.H."/>
            <person name="Johannesson H."/>
        </authorList>
    </citation>
    <scope>NUCLEOTIDE SEQUENCE</scope>
    <source>
        <strain evidence="10">CBS 958.72</strain>
    </source>
</reference>
<protein>
    <submittedName>
        <fullName evidence="10">Prenyltransferase</fullName>
    </submittedName>
</protein>